<sequence>MFLLLPLLRHGSADDEGSRNSQKASSSKQPDVYKNITVKIEPDSDVEDPFEGNSILAGLILYDPELAKKDLEEQMKHTLILTKDEFSDAADKGDYDTVFASMRSERIPDVDFTSLFLKASRRGQRDLALLLSTHVPDLLKKDEWGDNALTIAAKLGDVCFGHYLLLLDVPVNECNSLGHTAREIAIKLGHTHFLKFLQHYERGII</sequence>
<accession>A0A3R7M317</accession>
<organism evidence="1 2">
    <name type="scientific">Penaeus vannamei</name>
    <name type="common">Whiteleg shrimp</name>
    <name type="synonym">Litopenaeus vannamei</name>
    <dbReference type="NCBI Taxonomy" id="6689"/>
    <lineage>
        <taxon>Eukaryota</taxon>
        <taxon>Metazoa</taxon>
        <taxon>Ecdysozoa</taxon>
        <taxon>Arthropoda</taxon>
        <taxon>Crustacea</taxon>
        <taxon>Multicrustacea</taxon>
        <taxon>Malacostraca</taxon>
        <taxon>Eumalacostraca</taxon>
        <taxon>Eucarida</taxon>
        <taxon>Decapoda</taxon>
        <taxon>Dendrobranchiata</taxon>
        <taxon>Penaeoidea</taxon>
        <taxon>Penaeidae</taxon>
        <taxon>Penaeus</taxon>
    </lineage>
</organism>
<keyword evidence="2" id="KW-1185">Reference proteome</keyword>
<evidence type="ECO:0000313" key="1">
    <source>
        <dbReference type="EMBL" id="ROT71528.1"/>
    </source>
</evidence>
<proteinExistence type="predicted"/>
<comment type="caution">
    <text evidence="1">The sequence shown here is derived from an EMBL/GenBank/DDBJ whole genome shotgun (WGS) entry which is preliminary data.</text>
</comment>
<dbReference type="InterPro" id="IPR036770">
    <property type="entry name" value="Ankyrin_rpt-contain_sf"/>
</dbReference>
<reference evidence="1 2" key="1">
    <citation type="submission" date="2018-04" db="EMBL/GenBank/DDBJ databases">
        <authorList>
            <person name="Zhang X."/>
            <person name="Yuan J."/>
            <person name="Li F."/>
            <person name="Xiang J."/>
        </authorList>
    </citation>
    <scope>NUCLEOTIDE SEQUENCE [LARGE SCALE GENOMIC DNA]</scope>
    <source>
        <tissue evidence="1">Muscle</tissue>
    </source>
</reference>
<dbReference type="EMBL" id="QCYY01002283">
    <property type="protein sequence ID" value="ROT71528.1"/>
    <property type="molecule type" value="Genomic_DNA"/>
</dbReference>
<dbReference type="AlphaFoldDB" id="A0A3R7M317"/>
<dbReference type="Proteomes" id="UP000283509">
    <property type="component" value="Unassembled WGS sequence"/>
</dbReference>
<evidence type="ECO:0000313" key="2">
    <source>
        <dbReference type="Proteomes" id="UP000283509"/>
    </source>
</evidence>
<reference evidence="1 2" key="2">
    <citation type="submission" date="2019-01" db="EMBL/GenBank/DDBJ databases">
        <title>The decoding of complex shrimp genome reveals the adaptation for benthos swimmer, frequently molting mechanism and breeding impact on genome.</title>
        <authorList>
            <person name="Sun Y."/>
            <person name="Gao Y."/>
            <person name="Yu Y."/>
        </authorList>
    </citation>
    <scope>NUCLEOTIDE SEQUENCE [LARGE SCALE GENOMIC DNA]</scope>
    <source>
        <tissue evidence="1">Muscle</tissue>
    </source>
</reference>
<dbReference type="OrthoDB" id="433924at2759"/>
<dbReference type="SUPFAM" id="SSF48403">
    <property type="entry name" value="Ankyrin repeat"/>
    <property type="match status" value="1"/>
</dbReference>
<protein>
    <submittedName>
        <fullName evidence="1">M-phase phosphoprotein 8</fullName>
    </submittedName>
</protein>
<dbReference type="Gene3D" id="1.25.40.20">
    <property type="entry name" value="Ankyrin repeat-containing domain"/>
    <property type="match status" value="1"/>
</dbReference>
<name>A0A3R7M317_PENVA</name>
<gene>
    <name evidence="1" type="ORF">C7M84_010142</name>
</gene>